<comment type="subunit">
    <text evidence="4">Part of the nascent polypeptide-associated complex (NAC).</text>
</comment>
<reference evidence="7 8" key="1">
    <citation type="journal article" date="2023" name="Elife">
        <title>Identification of key yeast species and microbe-microbe interactions impacting larval growth of Drosophila in the wild.</title>
        <authorList>
            <person name="Mure A."/>
            <person name="Sugiura Y."/>
            <person name="Maeda R."/>
            <person name="Honda K."/>
            <person name="Sakurai N."/>
            <person name="Takahashi Y."/>
            <person name="Watada M."/>
            <person name="Katoh T."/>
            <person name="Gotoh A."/>
            <person name="Gotoh Y."/>
            <person name="Taniguchi I."/>
            <person name="Nakamura K."/>
            <person name="Hayashi T."/>
            <person name="Katayama T."/>
            <person name="Uemura T."/>
            <person name="Hattori Y."/>
        </authorList>
    </citation>
    <scope>NUCLEOTIDE SEQUENCE [LARGE SCALE GENOMIC DNA]</scope>
    <source>
        <strain evidence="7 8">SC-9</strain>
    </source>
</reference>
<keyword evidence="3" id="KW-0813">Transport</keyword>
<comment type="subcellular location">
    <subcellularLocation>
        <location evidence="1">Cytoplasm</location>
    </subcellularLocation>
</comment>
<dbReference type="GO" id="GO:0006613">
    <property type="term" value="P:cotranslational protein targeting to membrane"/>
    <property type="evidence" value="ECO:0007669"/>
    <property type="project" value="UniProtKB-ARBA"/>
</dbReference>
<organism evidence="7 8">
    <name type="scientific">Saccharomycopsis crataegensis</name>
    <dbReference type="NCBI Taxonomy" id="43959"/>
    <lineage>
        <taxon>Eukaryota</taxon>
        <taxon>Fungi</taxon>
        <taxon>Dikarya</taxon>
        <taxon>Ascomycota</taxon>
        <taxon>Saccharomycotina</taxon>
        <taxon>Saccharomycetes</taxon>
        <taxon>Saccharomycopsidaceae</taxon>
        <taxon>Saccharomycopsis</taxon>
    </lineage>
</organism>
<feature type="compositionally biased region" description="Basic and acidic residues" evidence="5">
    <location>
        <begin position="137"/>
        <end position="152"/>
    </location>
</feature>
<dbReference type="GeneID" id="90072905"/>
<accession>A0AAV5QJR4</accession>
<dbReference type="Pfam" id="PF01849">
    <property type="entry name" value="NAC"/>
    <property type="match status" value="1"/>
</dbReference>
<feature type="region of interest" description="Disordered" evidence="5">
    <location>
        <begin position="137"/>
        <end position="168"/>
    </location>
</feature>
<evidence type="ECO:0000256" key="4">
    <source>
        <dbReference type="RuleBase" id="RU361272"/>
    </source>
</evidence>
<dbReference type="CDD" id="cd22055">
    <property type="entry name" value="NAC_BTF3"/>
    <property type="match status" value="1"/>
</dbReference>
<dbReference type="PANTHER" id="PTHR10351">
    <property type="entry name" value="TRANSCRIPTION FACTOR BTF3 FAMILY MEMBER"/>
    <property type="match status" value="1"/>
</dbReference>
<evidence type="ECO:0000256" key="5">
    <source>
        <dbReference type="SAM" id="MobiDB-lite"/>
    </source>
</evidence>
<evidence type="ECO:0000259" key="6">
    <source>
        <dbReference type="PROSITE" id="PS51151"/>
    </source>
</evidence>
<keyword evidence="3" id="KW-0653">Protein transport</keyword>
<dbReference type="GO" id="GO:0015031">
    <property type="term" value="P:protein transport"/>
    <property type="evidence" value="ECO:0007669"/>
    <property type="project" value="UniProtKB-KW"/>
</dbReference>
<dbReference type="SMART" id="SM01407">
    <property type="entry name" value="NAC"/>
    <property type="match status" value="1"/>
</dbReference>
<evidence type="ECO:0000256" key="2">
    <source>
        <dbReference type="ARBA" id="ARBA00005296"/>
    </source>
</evidence>
<feature type="region of interest" description="Disordered" evidence="5">
    <location>
        <begin position="12"/>
        <end position="38"/>
    </location>
</feature>
<comment type="similarity">
    <text evidence="2 4">Belongs to the NAC-beta family.</text>
</comment>
<dbReference type="InterPro" id="IPR039370">
    <property type="entry name" value="BTF3"/>
</dbReference>
<keyword evidence="4" id="KW-0804">Transcription</keyword>
<proteinExistence type="inferred from homology"/>
<name>A0AAV5QJR4_9ASCO</name>
<dbReference type="FunFam" id="2.20.70.30:FF:000001">
    <property type="entry name" value="Transcription factor BTF3 homolog"/>
    <property type="match status" value="1"/>
</dbReference>
<dbReference type="GO" id="GO:0005854">
    <property type="term" value="C:nascent polypeptide-associated complex"/>
    <property type="evidence" value="ECO:0007669"/>
    <property type="project" value="UniProtKB-ARBA"/>
</dbReference>
<sequence>MPIDPEKLAKLQKASANNKVGIGARRKAKKSTPAEDDTKVQAALKKLNPQTMDGVQEVNFFKDDGNVLHFNRASIQASAQNNTYAVYGRPQEKNLTELLPGILPQLGSENLDVLRQLAETIQKNGGLDAANAAQFAHDHEHDHDHDHEHKEEDIPELVAGESFEDQVE</sequence>
<gene>
    <name evidence="7" type="ORF">DASC09_022510</name>
</gene>
<evidence type="ECO:0000313" key="8">
    <source>
        <dbReference type="Proteomes" id="UP001360560"/>
    </source>
</evidence>
<dbReference type="Gene3D" id="2.20.70.30">
    <property type="entry name" value="Nascent polypeptide-associated complex domain"/>
    <property type="match status" value="1"/>
</dbReference>
<dbReference type="Proteomes" id="UP001360560">
    <property type="component" value="Unassembled WGS sequence"/>
</dbReference>
<evidence type="ECO:0000313" key="7">
    <source>
        <dbReference type="EMBL" id="GMM34926.1"/>
    </source>
</evidence>
<evidence type="ECO:0000256" key="3">
    <source>
        <dbReference type="ARBA" id="ARBA00022927"/>
    </source>
</evidence>
<dbReference type="InterPro" id="IPR038187">
    <property type="entry name" value="NAC_A/B_dom_sf"/>
</dbReference>
<keyword evidence="8" id="KW-1185">Reference proteome</keyword>
<dbReference type="EMBL" id="BTFZ01000004">
    <property type="protein sequence ID" value="GMM34926.1"/>
    <property type="molecule type" value="Genomic_DNA"/>
</dbReference>
<keyword evidence="4" id="KW-0805">Transcription regulation</keyword>
<protein>
    <recommendedName>
        <fullName evidence="4">Nascent polypeptide-associated complex subunit beta</fullName>
    </recommendedName>
</protein>
<comment type="caution">
    <text evidence="7">The sequence shown here is derived from an EMBL/GenBank/DDBJ whole genome shotgun (WGS) entry which is preliminary data.</text>
</comment>
<dbReference type="InterPro" id="IPR002715">
    <property type="entry name" value="Nas_poly-pep-assoc_cplx_dom"/>
</dbReference>
<dbReference type="RefSeq" id="XP_064851926.1">
    <property type="nucleotide sequence ID" value="XM_064995854.1"/>
</dbReference>
<evidence type="ECO:0000256" key="1">
    <source>
        <dbReference type="ARBA" id="ARBA00004496"/>
    </source>
</evidence>
<dbReference type="PROSITE" id="PS51151">
    <property type="entry name" value="NAC_AB"/>
    <property type="match status" value="1"/>
</dbReference>
<dbReference type="AlphaFoldDB" id="A0AAV5QJR4"/>
<feature type="domain" description="NAC-A/B" evidence="6">
    <location>
        <begin position="34"/>
        <end position="99"/>
    </location>
</feature>